<feature type="site" description="Histone H3K4me3 binding" evidence="13">
    <location>
        <position position="541"/>
    </location>
</feature>
<dbReference type="GeneID" id="63678006"/>
<dbReference type="GO" id="GO:0051321">
    <property type="term" value="P:meiotic cell cycle"/>
    <property type="evidence" value="ECO:0007669"/>
    <property type="project" value="UniProtKB-KW"/>
</dbReference>
<dbReference type="VEuPathDB" id="FungiDB:SPBR_04808"/>
<dbReference type="CDD" id="cd15505">
    <property type="entry name" value="PHD_ING"/>
    <property type="match status" value="1"/>
</dbReference>
<feature type="site" description="Histone H3K4me3 binding" evidence="13">
    <location>
        <position position="529"/>
    </location>
</feature>
<dbReference type="AlphaFoldDB" id="A0A0C2ENG8"/>
<organism evidence="20 21">
    <name type="scientific">Sporothrix brasiliensis 5110</name>
    <dbReference type="NCBI Taxonomy" id="1398154"/>
    <lineage>
        <taxon>Eukaryota</taxon>
        <taxon>Fungi</taxon>
        <taxon>Dikarya</taxon>
        <taxon>Ascomycota</taxon>
        <taxon>Pezizomycotina</taxon>
        <taxon>Sordariomycetes</taxon>
        <taxon>Sordariomycetidae</taxon>
        <taxon>Ophiostomatales</taxon>
        <taxon>Ophiostomataceae</taxon>
        <taxon>Sporothrix</taxon>
    </lineage>
</organism>
<proteinExistence type="inferred from homology"/>
<feature type="compositionally biased region" description="Low complexity" evidence="18">
    <location>
        <begin position="403"/>
        <end position="437"/>
    </location>
</feature>
<evidence type="ECO:0000256" key="12">
    <source>
        <dbReference type="ARBA" id="ARBA00037044"/>
    </source>
</evidence>
<feature type="binding site" evidence="14">
    <location>
        <position position="559"/>
    </location>
    <ligand>
        <name>Zn(2+)</name>
        <dbReference type="ChEBI" id="CHEBI:29105"/>
        <label>2</label>
    </ligand>
</feature>
<evidence type="ECO:0000256" key="3">
    <source>
        <dbReference type="ARBA" id="ARBA00022723"/>
    </source>
</evidence>
<evidence type="ECO:0000256" key="7">
    <source>
        <dbReference type="ARBA" id="ARBA00022853"/>
    </source>
</evidence>
<dbReference type="InterPro" id="IPR011011">
    <property type="entry name" value="Znf_FYVE_PHD"/>
</dbReference>
<keyword evidence="7 16" id="KW-0156">Chromatin regulator</keyword>
<dbReference type="GO" id="GO:0035267">
    <property type="term" value="C:NuA4 histone acetyltransferase complex"/>
    <property type="evidence" value="ECO:0007669"/>
    <property type="project" value="TreeGrafter"/>
</dbReference>
<dbReference type="HOGENOM" id="CLU_031900_7_0_1"/>
<dbReference type="GO" id="GO:0005634">
    <property type="term" value="C:nucleus"/>
    <property type="evidence" value="ECO:0007669"/>
    <property type="project" value="UniProtKB-SubCell"/>
</dbReference>
<keyword evidence="17" id="KW-0175">Coiled coil</keyword>
<evidence type="ECO:0000256" key="2">
    <source>
        <dbReference type="ARBA" id="ARBA00010210"/>
    </source>
</evidence>
<keyword evidence="8" id="KW-0234">DNA repair</keyword>
<feature type="compositionally biased region" description="Low complexity" evidence="18">
    <location>
        <begin position="349"/>
        <end position="362"/>
    </location>
</feature>
<evidence type="ECO:0000256" key="18">
    <source>
        <dbReference type="SAM" id="MobiDB-lite"/>
    </source>
</evidence>
<feature type="region of interest" description="Disordered" evidence="18">
    <location>
        <begin position="568"/>
        <end position="646"/>
    </location>
</feature>
<dbReference type="SMART" id="SM01408">
    <property type="entry name" value="ING"/>
    <property type="match status" value="1"/>
</dbReference>
<comment type="similarity">
    <text evidence="2 16">Belongs to the ING family.</text>
</comment>
<evidence type="ECO:0000256" key="16">
    <source>
        <dbReference type="RuleBase" id="RU361213"/>
    </source>
</evidence>
<dbReference type="PROSITE" id="PS01359">
    <property type="entry name" value="ZF_PHD_1"/>
    <property type="match status" value="1"/>
</dbReference>
<protein>
    <recommendedName>
        <fullName evidence="16">Chromatin modification-related protein</fullName>
    </recommendedName>
</protein>
<feature type="site" description="Histone H3K4me3 binding" evidence="13">
    <location>
        <position position="533"/>
    </location>
</feature>
<feature type="region of interest" description="Disordered" evidence="18">
    <location>
        <begin position="210"/>
        <end position="514"/>
    </location>
</feature>
<dbReference type="InterPro" id="IPR028651">
    <property type="entry name" value="ING_fam"/>
</dbReference>
<dbReference type="SUPFAM" id="SSF57903">
    <property type="entry name" value="FYVE/PHD zinc finger"/>
    <property type="match status" value="1"/>
</dbReference>
<feature type="binding site" evidence="14">
    <location>
        <position position="537"/>
    </location>
    <ligand>
        <name>Zn(2+)</name>
        <dbReference type="ChEBI" id="CHEBI:29105"/>
        <label>2</label>
    </ligand>
</feature>
<evidence type="ECO:0000313" key="21">
    <source>
        <dbReference type="Proteomes" id="UP000031575"/>
    </source>
</evidence>
<dbReference type="InterPro" id="IPR019786">
    <property type="entry name" value="Zinc_finger_PHD-type_CS"/>
</dbReference>
<dbReference type="GO" id="GO:0006281">
    <property type="term" value="P:DNA repair"/>
    <property type="evidence" value="ECO:0007669"/>
    <property type="project" value="UniProtKB-KW"/>
</dbReference>
<keyword evidence="21" id="KW-1185">Reference proteome</keyword>
<name>A0A0C2ENG8_9PEZI</name>
<dbReference type="PROSITE" id="PS50016">
    <property type="entry name" value="ZF_PHD_2"/>
    <property type="match status" value="1"/>
</dbReference>
<comment type="caution">
    <text evidence="20">The sequence shown here is derived from an EMBL/GenBank/DDBJ whole genome shotgun (WGS) entry which is preliminary data.</text>
</comment>
<feature type="compositionally biased region" description="Low complexity" evidence="18">
    <location>
        <begin position="448"/>
        <end position="460"/>
    </location>
</feature>
<feature type="binding site" evidence="14">
    <location>
        <position position="519"/>
    </location>
    <ligand>
        <name>Zn(2+)</name>
        <dbReference type="ChEBI" id="CHEBI:29105"/>
        <label>1</label>
    </ligand>
</feature>
<feature type="binding site" evidence="14">
    <location>
        <position position="543"/>
    </location>
    <ligand>
        <name>Zn(2+)</name>
        <dbReference type="ChEBI" id="CHEBI:29105"/>
        <label>1</label>
    </ligand>
</feature>
<feature type="compositionally biased region" description="Acidic residues" evidence="18">
    <location>
        <begin position="378"/>
        <end position="392"/>
    </location>
</feature>
<dbReference type="OrthoDB" id="2505961at2759"/>
<dbReference type="InterPro" id="IPR001965">
    <property type="entry name" value="Znf_PHD"/>
</dbReference>
<dbReference type="Gene3D" id="3.30.40.10">
    <property type="entry name" value="Zinc/RING finger domain, C3HC4 (zinc finger)"/>
    <property type="match status" value="1"/>
</dbReference>
<comment type="subcellular location">
    <subcellularLocation>
        <location evidence="1 16">Nucleus</location>
    </subcellularLocation>
</comment>
<dbReference type="EMBL" id="AWTV01000010">
    <property type="protein sequence ID" value="KIH87639.1"/>
    <property type="molecule type" value="Genomic_DNA"/>
</dbReference>
<evidence type="ECO:0000256" key="11">
    <source>
        <dbReference type="ARBA" id="ARBA00023306"/>
    </source>
</evidence>
<comment type="function">
    <text evidence="12">Component of the NuA4 histone acetyltransferase complex which is involved in transcriptional activation of selected genes principally by acetylation of nucleosomal histone H4 and H2A. The NuA4 complex is also involved in DNA repair. Involved in cell cycle progression and meiosis.</text>
</comment>
<comment type="domain">
    <text evidence="16">The PHD-type zinc finger mediates the binding to H3K4me3.</text>
</comment>
<keyword evidence="4" id="KW-0227">DNA damage</keyword>
<evidence type="ECO:0000256" key="5">
    <source>
        <dbReference type="ARBA" id="ARBA00022771"/>
    </source>
</evidence>
<evidence type="ECO:0000256" key="1">
    <source>
        <dbReference type="ARBA" id="ARBA00004123"/>
    </source>
</evidence>
<evidence type="ECO:0000256" key="8">
    <source>
        <dbReference type="ARBA" id="ARBA00023204"/>
    </source>
</evidence>
<keyword evidence="11" id="KW-0131">Cell cycle</keyword>
<feature type="binding site" evidence="14">
    <location>
        <position position="546"/>
    </location>
    <ligand>
        <name>Zn(2+)</name>
        <dbReference type="ChEBI" id="CHEBI:29105"/>
        <label>1</label>
    </ligand>
</feature>
<dbReference type="SMART" id="SM00249">
    <property type="entry name" value="PHD"/>
    <property type="match status" value="1"/>
</dbReference>
<keyword evidence="10" id="KW-0469">Meiosis</keyword>
<dbReference type="InterPro" id="IPR019787">
    <property type="entry name" value="Znf_PHD-finger"/>
</dbReference>
<feature type="site" description="Histone H3K4me3 binding" evidence="13">
    <location>
        <position position="518"/>
    </location>
</feature>
<dbReference type="GO" id="GO:0006325">
    <property type="term" value="P:chromatin organization"/>
    <property type="evidence" value="ECO:0007669"/>
    <property type="project" value="UniProtKB-KW"/>
</dbReference>
<keyword evidence="6 14" id="KW-0862">Zinc</keyword>
<sequence length="646" mass="64744">MPRDDLSIDFVKRMPPGGEALDPALILDDWINRVQNLPEEIRFLQDEIADKDRQYNECIRIIEERDGRIQKFIKANSSHDHNPREEGYRKTIIENFKKAEVLADEKLALSQKMRTIMDRHMRQLDMQIKQLYDRSEPGFTDPDELPSLLRPSAANKSAAASARASAAASSSLPAASVSDMIKNATKAAAGSASLNGGGAGNTVLAVGGGRGAGNAQARQAQAQAQQGHSSSAPASPAASMILGRQARESSAGPGTAPGKRGPRAGSSLANIPPASSGLARHSSLGPGTPKSHHAGAGGVQRAGSAGPRAIAKGAGIGPGRKGSTPAVNGSAGAAAGPEKGSGSGRKKGTTGTNTPTTKTSLSRVKRPAKASAASSTADESELSDASSSDDSDVSSRHATPTRGSSQVGSSSNAGSAANGNGASSNGNGAGNKEAGASQPLVKREKDNSSGISSGVGNASGNAGGQSGPGSGPGGPGRGGVNKHRAGDKPGGRGVAKGAPSSDDRMDIDDEEAGDDNKYCLCQNVSFGDMVACDNEDCPFEWFHWTCVGLKSEPNGTWYCPVCTEKKNKAAGGGEGRIVVGTGGQHASRSGSGPNKADAGGNGGANGSSGPGSGGGATASAGNAAGTPTSEGSAADRATPAATKKGK</sequence>
<feature type="binding site" evidence="14">
    <location>
        <position position="521"/>
    </location>
    <ligand>
        <name>Zn(2+)</name>
        <dbReference type="ChEBI" id="CHEBI:29105"/>
        <label>1</label>
    </ligand>
</feature>
<dbReference type="PANTHER" id="PTHR10333:SF100">
    <property type="entry name" value="CHROMATIN MODIFICATION-RELATED PROTEIN YNG2"/>
    <property type="match status" value="1"/>
</dbReference>
<feature type="coiled-coil region" evidence="17">
    <location>
        <begin position="27"/>
        <end position="54"/>
    </location>
</feature>
<dbReference type="Gene3D" id="6.10.140.1740">
    <property type="match status" value="1"/>
</dbReference>
<evidence type="ECO:0000256" key="9">
    <source>
        <dbReference type="ARBA" id="ARBA00023242"/>
    </source>
</evidence>
<dbReference type="InterPro" id="IPR024610">
    <property type="entry name" value="ING_N_histone-binding"/>
</dbReference>
<comment type="function">
    <text evidence="16">Component of an histone acetyltransferase complex.</text>
</comment>
<evidence type="ECO:0000256" key="15">
    <source>
        <dbReference type="PROSITE-ProRule" id="PRU00146"/>
    </source>
</evidence>
<feature type="binding site" evidence="14">
    <location>
        <position position="562"/>
    </location>
    <ligand>
        <name>Zn(2+)</name>
        <dbReference type="ChEBI" id="CHEBI:29105"/>
        <label>2</label>
    </ligand>
</feature>
<evidence type="ECO:0000259" key="19">
    <source>
        <dbReference type="PROSITE" id="PS50016"/>
    </source>
</evidence>
<dbReference type="PANTHER" id="PTHR10333">
    <property type="entry name" value="INHIBITOR OF GROWTH PROTEIN"/>
    <property type="match status" value="1"/>
</dbReference>
<keyword evidence="3 14" id="KW-0479">Metal-binding</keyword>
<evidence type="ECO:0000256" key="10">
    <source>
        <dbReference type="ARBA" id="ARBA00023254"/>
    </source>
</evidence>
<feature type="binding site" evidence="14">
    <location>
        <position position="532"/>
    </location>
    <ligand>
        <name>Zn(2+)</name>
        <dbReference type="ChEBI" id="CHEBI:29105"/>
        <label>2</label>
    </ligand>
</feature>
<feature type="domain" description="PHD-type" evidence="19">
    <location>
        <begin position="516"/>
        <end position="565"/>
    </location>
</feature>
<dbReference type="CDD" id="cd16858">
    <property type="entry name" value="ING_ING3_Yng2p"/>
    <property type="match status" value="1"/>
</dbReference>
<evidence type="ECO:0000313" key="20">
    <source>
        <dbReference type="EMBL" id="KIH87639.1"/>
    </source>
</evidence>
<feature type="compositionally biased region" description="Gly residues" evidence="18">
    <location>
        <begin position="599"/>
        <end position="616"/>
    </location>
</feature>
<feature type="compositionally biased region" description="Gly residues" evidence="18">
    <location>
        <begin position="570"/>
        <end position="583"/>
    </location>
</feature>
<evidence type="ECO:0000256" key="14">
    <source>
        <dbReference type="PIRSR" id="PIRSR628651-51"/>
    </source>
</evidence>
<gene>
    <name evidence="20" type="ORF">SPBR_04808</name>
</gene>
<feature type="compositionally biased region" description="Low complexity" evidence="18">
    <location>
        <begin position="617"/>
        <end position="629"/>
    </location>
</feature>
<dbReference type="GO" id="GO:0008270">
    <property type="term" value="F:zinc ion binding"/>
    <property type="evidence" value="ECO:0007669"/>
    <property type="project" value="UniProtKB-KW"/>
</dbReference>
<dbReference type="Proteomes" id="UP000031575">
    <property type="component" value="Unassembled WGS sequence"/>
</dbReference>
<comment type="subunit">
    <text evidence="16">Component of an histone acetyltransferase complex. Interacts with H3K4me3 and to a lesser extent with H3K4me2.</text>
</comment>
<evidence type="ECO:0000256" key="6">
    <source>
        <dbReference type="ARBA" id="ARBA00022833"/>
    </source>
</evidence>
<dbReference type="GO" id="GO:0006355">
    <property type="term" value="P:regulation of DNA-templated transcription"/>
    <property type="evidence" value="ECO:0007669"/>
    <property type="project" value="TreeGrafter"/>
</dbReference>
<evidence type="ECO:0000256" key="17">
    <source>
        <dbReference type="SAM" id="Coils"/>
    </source>
</evidence>
<evidence type="ECO:0000256" key="13">
    <source>
        <dbReference type="PIRSR" id="PIRSR628651-50"/>
    </source>
</evidence>
<feature type="compositionally biased region" description="Gly residues" evidence="18">
    <location>
        <begin position="461"/>
        <end position="479"/>
    </location>
</feature>
<dbReference type="RefSeq" id="XP_040615649.1">
    <property type="nucleotide sequence ID" value="XM_040763085.1"/>
</dbReference>
<evidence type="ECO:0000256" key="4">
    <source>
        <dbReference type="ARBA" id="ARBA00022763"/>
    </source>
</evidence>
<feature type="compositionally biased region" description="Low complexity" evidence="18">
    <location>
        <begin position="213"/>
        <end position="239"/>
    </location>
</feature>
<dbReference type="Pfam" id="PF12998">
    <property type="entry name" value="ING"/>
    <property type="match status" value="1"/>
</dbReference>
<dbReference type="InterPro" id="IPR013083">
    <property type="entry name" value="Znf_RING/FYVE/PHD"/>
</dbReference>
<reference evidence="20 21" key="1">
    <citation type="journal article" date="2014" name="BMC Genomics">
        <title>Comparative genomics of the major fungal agents of human and animal Sporotrichosis: Sporothrix schenckii and Sporothrix brasiliensis.</title>
        <authorList>
            <person name="Teixeira M.M."/>
            <person name="de Almeida L.G."/>
            <person name="Kubitschek-Barreira P."/>
            <person name="Alves F.L."/>
            <person name="Kioshima E.S."/>
            <person name="Abadio A.K."/>
            <person name="Fernandes L."/>
            <person name="Derengowski L.S."/>
            <person name="Ferreira K.S."/>
            <person name="Souza R.C."/>
            <person name="Ruiz J.C."/>
            <person name="de Andrade N.C."/>
            <person name="Paes H.C."/>
            <person name="Nicola A.M."/>
            <person name="Albuquerque P."/>
            <person name="Gerber A.L."/>
            <person name="Martins V.P."/>
            <person name="Peconick L.D."/>
            <person name="Neto A.V."/>
            <person name="Chaucanez C.B."/>
            <person name="Silva P.A."/>
            <person name="Cunha O.L."/>
            <person name="de Oliveira F.F."/>
            <person name="dos Santos T.C."/>
            <person name="Barros A.L."/>
            <person name="Soares M.A."/>
            <person name="de Oliveira L.M."/>
            <person name="Marini M.M."/>
            <person name="Villalobos-Duno H."/>
            <person name="Cunha M.M."/>
            <person name="de Hoog S."/>
            <person name="da Silveira J.F."/>
            <person name="Henrissat B."/>
            <person name="Nino-Vega G.A."/>
            <person name="Cisalpino P.S."/>
            <person name="Mora-Montes H.M."/>
            <person name="Almeida S.R."/>
            <person name="Stajich J.E."/>
            <person name="Lopes-Bezerra L.M."/>
            <person name="Vasconcelos A.T."/>
            <person name="Felipe M.S."/>
        </authorList>
    </citation>
    <scope>NUCLEOTIDE SEQUENCE [LARGE SCALE GENOMIC DNA]</scope>
    <source>
        <strain evidence="20 21">5110</strain>
    </source>
</reference>
<keyword evidence="5 15" id="KW-0863">Zinc-finger</keyword>
<keyword evidence="9 16" id="KW-0539">Nucleus</keyword>
<accession>A0A0C2ENG8</accession>